<evidence type="ECO:0000313" key="2">
    <source>
        <dbReference type="EMBL" id="CAL1614685.1"/>
    </source>
</evidence>
<keyword evidence="3" id="KW-1185">Reference proteome</keyword>
<feature type="region of interest" description="Disordered" evidence="1">
    <location>
        <begin position="1"/>
        <end position="28"/>
    </location>
</feature>
<dbReference type="Gene3D" id="3.30.250.20">
    <property type="entry name" value="L1 transposable element, C-terminal domain"/>
    <property type="match status" value="1"/>
</dbReference>
<accession>A0AAV2MN13</accession>
<proteinExistence type="predicted"/>
<dbReference type="InterPro" id="IPR042566">
    <property type="entry name" value="L1_C"/>
</dbReference>
<dbReference type="PANTHER" id="PTHR11505">
    <property type="entry name" value="L1 TRANSPOSABLE ELEMENT-RELATED"/>
    <property type="match status" value="1"/>
</dbReference>
<name>A0AAV2MN13_KNICA</name>
<evidence type="ECO:0000256" key="1">
    <source>
        <dbReference type="SAM" id="MobiDB-lite"/>
    </source>
</evidence>
<dbReference type="Proteomes" id="UP001497482">
    <property type="component" value="Chromosome 9"/>
</dbReference>
<evidence type="ECO:0008006" key="4">
    <source>
        <dbReference type="Google" id="ProtNLM"/>
    </source>
</evidence>
<dbReference type="AlphaFoldDB" id="A0AAV2MN13"/>
<sequence length="311" mass="33993">MPKPTRRPTRNDPDSAEDDIDPTPATSGYANAAREASANASFPAKTSLIANSSELSTEALLQRISMAVAEEGQRTQQSLLESFNKFEATVDAKLNSIMTRIDAVVATTDALSVRVTESEARISGLEDGIAPLKKRLDVMEQCNKALADKVLDLEGRSRRDNIRILNLKEATEGSDLTIFLEGFIPKLLKLPVTSVPIDRAHRGFGVPGDGRPRPIIIKLQRSRDVRVIMTAAKRQGAIQHDGSSLRIVPDVPPSVRMARRAFNAVCSDLIKKNIRFLMAYPAVLSFTTDGIKKTFRDPNEAAAFLNINIGS</sequence>
<organism evidence="2 3">
    <name type="scientific">Knipowitschia caucasica</name>
    <name type="common">Caucasian dwarf goby</name>
    <name type="synonym">Pomatoschistus caucasicus</name>
    <dbReference type="NCBI Taxonomy" id="637954"/>
    <lineage>
        <taxon>Eukaryota</taxon>
        <taxon>Metazoa</taxon>
        <taxon>Chordata</taxon>
        <taxon>Craniata</taxon>
        <taxon>Vertebrata</taxon>
        <taxon>Euteleostomi</taxon>
        <taxon>Actinopterygii</taxon>
        <taxon>Neopterygii</taxon>
        <taxon>Teleostei</taxon>
        <taxon>Neoteleostei</taxon>
        <taxon>Acanthomorphata</taxon>
        <taxon>Gobiaria</taxon>
        <taxon>Gobiiformes</taxon>
        <taxon>Gobioidei</taxon>
        <taxon>Gobiidae</taxon>
        <taxon>Gobiinae</taxon>
        <taxon>Knipowitschia</taxon>
    </lineage>
</organism>
<protein>
    <recommendedName>
        <fullName evidence="4">LINE-1 type transposase domain-containing protein 1</fullName>
    </recommendedName>
</protein>
<evidence type="ECO:0000313" key="3">
    <source>
        <dbReference type="Proteomes" id="UP001497482"/>
    </source>
</evidence>
<dbReference type="EMBL" id="OZ035831">
    <property type="protein sequence ID" value="CAL1614685.1"/>
    <property type="molecule type" value="Genomic_DNA"/>
</dbReference>
<dbReference type="InterPro" id="IPR004244">
    <property type="entry name" value="Transposase_22"/>
</dbReference>
<reference evidence="2 3" key="1">
    <citation type="submission" date="2024-04" db="EMBL/GenBank/DDBJ databases">
        <authorList>
            <person name="Waldvogel A.-M."/>
            <person name="Schoenle A."/>
        </authorList>
    </citation>
    <scope>NUCLEOTIDE SEQUENCE [LARGE SCALE GENOMIC DNA]</scope>
</reference>
<gene>
    <name evidence="2" type="ORF">KC01_LOCUS40721</name>
</gene>